<feature type="transmembrane region" description="Helical" evidence="2">
    <location>
        <begin position="25"/>
        <end position="42"/>
    </location>
</feature>
<gene>
    <name evidence="3" type="ORF">COU31_04930</name>
</gene>
<feature type="transmembrane region" description="Helical" evidence="2">
    <location>
        <begin position="235"/>
        <end position="255"/>
    </location>
</feature>
<organism evidence="3 4">
    <name type="scientific">Candidatus Magasanikbacteria bacterium CG10_big_fil_rev_8_21_14_0_10_40_10</name>
    <dbReference type="NCBI Taxonomy" id="1974648"/>
    <lineage>
        <taxon>Bacteria</taxon>
        <taxon>Candidatus Magasanikiibacteriota</taxon>
    </lineage>
</organism>
<proteinExistence type="predicted"/>
<feature type="region of interest" description="Disordered" evidence="1">
    <location>
        <begin position="640"/>
        <end position="660"/>
    </location>
</feature>
<feature type="transmembrane region" description="Helical" evidence="2">
    <location>
        <begin position="267"/>
        <end position="285"/>
    </location>
</feature>
<evidence type="ECO:0000256" key="1">
    <source>
        <dbReference type="SAM" id="MobiDB-lite"/>
    </source>
</evidence>
<feature type="transmembrane region" description="Helical" evidence="2">
    <location>
        <begin position="205"/>
        <end position="229"/>
    </location>
</feature>
<sequence>MYYIFTKIAVILARLKKVLPQTKKGRIVLVCLVAVMMVGLAGRTDATVVEIAKNAFLDLLSWIILILASLFMKIAIWLLSFVIELGAYNGYIDSSAVTVGWVMVRDVANMFFVVILLLIAFGTILGLEQYEWKKMMMKLMLAALLVNFSRVICGLMIDVSQVIMITFINGISATAGGNFIQMFSLDKIQTLSATGTDLDVSDGNVFMASVAGLVFAAMAMFSIAIYVIILLARMIVLWVLIVLSPLAFVLSVIPQTQSYASQWWKEFGGHVVVGPLLAFFLWLSFVSLTANSNGINAEIGQGNPAAIKVSEGAGSVGKYDAGSAGISKAMTWHNMANFAIAIGMLMVGAKAAQATGATAGGMMSGAIDFGKKVGTIASGVATGMWLYKGAGKLAGGAAKGVGKGAMMLTGIDDRIELIKNRAKTEYGSYKAWRSGLLTRKAKSQVWMEDANGQNGDWVNEEEVEAKKKSGFREKMEEVNPGVWMPKTQARMYEGEHYKDSKGRFIDDKGFVLDENFKRMKDKKGNDVPLSIDKAEVAKEIDDAKKRGKEQVKAVMMEDQSEYDKRTGGFFAKAVKKGLLFGGGHERLIASRKKLSKTENYGKNIEELAKNQTGGIPAGYFQDKHWFDGEDRFTEGLLNKEKERSQAKTHDFGSLGEMSTASTSRFKNGKYENLSGSMAARIVKHEAKAEAVKENMKVLTEQAKNNFNKGAGKNVLMAKIAADIKVKAAQEEGKKIIAKQEVLAEKVGEQLTKEDLEFLRRVPKVETEKEKEKREGLLLAHQVAEASKRKVFETQRAKVAEEEKKAIDKEHELEFYGKDEGKQLLKDLNRFEQAIKQVDDFIKESKSADLQKQMESAKKILDEVLLGQKKEDIEGIITKLRAGENLNMPDKISAEIEPYIRALAAGQLVKVQEETTKLRQEQATDSALDAFVYKPRYGTTSPASAQTNYMKTKLDDFRQLERVKAMKQATDIMAFLRKEKASGKTLSADQTALLAAAGSFLTEESWVDDMGQYIDEMMNKLSNGDLEGDELETWKEMAVMFQEIGWIKSKKEGVELTPNNMFSVGADGKTRLDTKVVDTETVGKYERKQAADLQALTLSGLDTEMLQAHHAVSEELTKRGKDAKTKMNKSEEGIIKEAMETDEGKAVADKARVGITSRENKKRKENVEKRRKDAIAKAKKEASEQGLEGDSVKNFVEEKTKKFDEGIATEEAKIKQNIEKLAEDAARTAVQGLDSVQIKIAEASKKIKNEAQADYWKVADQILGKFQFKGEREGTEAENIKDAKTFKDRYGKYADIFQFGTRTFKKNSLDNGHPETAMNMDYDEFGDTYRLQTEGEAEAKIHADRVKIGRRKLLNGDQYHAYGALDYDTMVVDDLLENVLRVTLGKVAKLIEMADVPERSLKGYFYVHKNEDARKEDVREKDGEYREYAVVGSRSANQKFENEGDITAEQKEKHILARGMLKHLMSGPGYRLGLAKLFGHIDEREANSGQIRVKIGDSHYKTDADLANRILELVESKDEEFIKHLAKTDYASDLDRVKKVLNQIKSGSGFVASADDNGDDLEEEVQ</sequence>
<protein>
    <submittedName>
        <fullName evidence="3">Uncharacterized protein</fullName>
    </submittedName>
</protein>
<feature type="transmembrane region" description="Helical" evidence="2">
    <location>
        <begin position="62"/>
        <end position="87"/>
    </location>
</feature>
<reference evidence="4" key="1">
    <citation type="submission" date="2017-09" db="EMBL/GenBank/DDBJ databases">
        <title>Depth-based differentiation of microbial function through sediment-hosted aquifers and enrichment of novel symbionts in the deep terrestrial subsurface.</title>
        <authorList>
            <person name="Probst A.J."/>
            <person name="Ladd B."/>
            <person name="Jarett J.K."/>
            <person name="Geller-Mcgrath D.E."/>
            <person name="Sieber C.M.K."/>
            <person name="Emerson J.B."/>
            <person name="Anantharaman K."/>
            <person name="Thomas B.C."/>
            <person name="Malmstrom R."/>
            <person name="Stieglmeier M."/>
            <person name="Klingl A."/>
            <person name="Woyke T."/>
            <person name="Ryan C.M."/>
            <person name="Banfield J.F."/>
        </authorList>
    </citation>
    <scope>NUCLEOTIDE SEQUENCE [LARGE SCALE GENOMIC DNA]</scope>
</reference>
<evidence type="ECO:0000313" key="4">
    <source>
        <dbReference type="Proteomes" id="UP000231183"/>
    </source>
</evidence>
<dbReference type="EMBL" id="PFBX01000054">
    <property type="protein sequence ID" value="PIT87088.1"/>
    <property type="molecule type" value="Genomic_DNA"/>
</dbReference>
<dbReference type="Proteomes" id="UP000231183">
    <property type="component" value="Unassembled WGS sequence"/>
</dbReference>
<keyword evidence="2" id="KW-0472">Membrane</keyword>
<feature type="compositionally biased region" description="Basic and acidic residues" evidence="1">
    <location>
        <begin position="640"/>
        <end position="650"/>
    </location>
</feature>
<feature type="transmembrane region" description="Helical" evidence="2">
    <location>
        <begin position="163"/>
        <end position="185"/>
    </location>
</feature>
<feature type="transmembrane region" description="Helical" evidence="2">
    <location>
        <begin position="107"/>
        <end position="127"/>
    </location>
</feature>
<evidence type="ECO:0000256" key="2">
    <source>
        <dbReference type="SAM" id="Phobius"/>
    </source>
</evidence>
<keyword evidence="2" id="KW-1133">Transmembrane helix</keyword>
<feature type="transmembrane region" description="Helical" evidence="2">
    <location>
        <begin position="139"/>
        <end position="157"/>
    </location>
</feature>
<keyword evidence="2" id="KW-0812">Transmembrane</keyword>
<comment type="caution">
    <text evidence="3">The sequence shown here is derived from an EMBL/GenBank/DDBJ whole genome shotgun (WGS) entry which is preliminary data.</text>
</comment>
<evidence type="ECO:0000313" key="3">
    <source>
        <dbReference type="EMBL" id="PIT87088.1"/>
    </source>
</evidence>
<accession>A0A2M6W2S0</accession>
<name>A0A2M6W2S0_9BACT</name>